<accession>A0ACB9PBH8</accession>
<protein>
    <submittedName>
        <fullName evidence="1">Uncharacterized protein</fullName>
    </submittedName>
</protein>
<comment type="caution">
    <text evidence="1">The sequence shown here is derived from an EMBL/GenBank/DDBJ whole genome shotgun (WGS) entry which is preliminary data.</text>
</comment>
<evidence type="ECO:0000313" key="1">
    <source>
        <dbReference type="EMBL" id="KAI4345847.1"/>
    </source>
</evidence>
<proteinExistence type="predicted"/>
<gene>
    <name evidence="1" type="ORF">L6164_012936</name>
</gene>
<sequence length="159" mass="18778">MAERAQHLRQKWIEFIPKESDEKISSSLFAMQEALQRLEPLLDRAEWRREIDGAVATWIWNVTKLLDEIEYIIDSYDYYLCYLSEEGELLKIAGMIQRFLGENQNPVSQFSDLFEKFSREACNCLESQTRSNNNENPEIHFIDRNEGWVEPAFNPPNLL</sequence>
<dbReference type="EMBL" id="CM039430">
    <property type="protein sequence ID" value="KAI4345847.1"/>
    <property type="molecule type" value="Genomic_DNA"/>
</dbReference>
<evidence type="ECO:0000313" key="2">
    <source>
        <dbReference type="Proteomes" id="UP000828941"/>
    </source>
</evidence>
<keyword evidence="2" id="KW-1185">Reference proteome</keyword>
<organism evidence="1 2">
    <name type="scientific">Bauhinia variegata</name>
    <name type="common">Purple orchid tree</name>
    <name type="synonym">Phanera variegata</name>
    <dbReference type="NCBI Taxonomy" id="167791"/>
    <lineage>
        <taxon>Eukaryota</taxon>
        <taxon>Viridiplantae</taxon>
        <taxon>Streptophyta</taxon>
        <taxon>Embryophyta</taxon>
        <taxon>Tracheophyta</taxon>
        <taxon>Spermatophyta</taxon>
        <taxon>Magnoliopsida</taxon>
        <taxon>eudicotyledons</taxon>
        <taxon>Gunneridae</taxon>
        <taxon>Pentapetalae</taxon>
        <taxon>rosids</taxon>
        <taxon>fabids</taxon>
        <taxon>Fabales</taxon>
        <taxon>Fabaceae</taxon>
        <taxon>Cercidoideae</taxon>
        <taxon>Cercideae</taxon>
        <taxon>Bauhiniinae</taxon>
        <taxon>Bauhinia</taxon>
    </lineage>
</organism>
<reference evidence="1 2" key="1">
    <citation type="journal article" date="2022" name="DNA Res.">
        <title>Chromosomal-level genome assembly of the orchid tree Bauhinia variegata (Leguminosae; Cercidoideae) supports the allotetraploid origin hypothesis of Bauhinia.</title>
        <authorList>
            <person name="Zhong Y."/>
            <person name="Chen Y."/>
            <person name="Zheng D."/>
            <person name="Pang J."/>
            <person name="Liu Y."/>
            <person name="Luo S."/>
            <person name="Meng S."/>
            <person name="Qian L."/>
            <person name="Wei D."/>
            <person name="Dai S."/>
            <person name="Zhou R."/>
        </authorList>
    </citation>
    <scope>NUCLEOTIDE SEQUENCE [LARGE SCALE GENOMIC DNA]</scope>
    <source>
        <strain evidence="1">BV-YZ2020</strain>
    </source>
</reference>
<name>A0ACB9PBH8_BAUVA</name>
<dbReference type="Proteomes" id="UP000828941">
    <property type="component" value="Chromosome 5"/>
</dbReference>